<sequence>MPRKSREKSDTGIYHVMLRGINGQIIFEDNEDYERLIQSIGEYKRVCEYEIYAYCLMSNHIHLLMKEGKEDLGIVFRRIGASYVYWYNGKYSRTGHLFQDRYKSEVVENDEYFLTVLRYIHQNPIKAGIEREIGRYSWSSYNEYLGKEGICDTKFALGFFGQGKKGAITAFQKFNYEENNDKCLEYEKSLRVDDNEARKIIIELFGVENTIGIQKLEKEKRDKAIKKLKDRGLSIRQIERLTGISFSIIRRI</sequence>
<dbReference type="SUPFAM" id="SSF143422">
    <property type="entry name" value="Transposase IS200-like"/>
    <property type="match status" value="1"/>
</dbReference>
<reference evidence="2 3" key="1">
    <citation type="submission" date="2022-06" db="EMBL/GenBank/DDBJ databases">
        <title>Isolation of gut microbiota from human fecal samples.</title>
        <authorList>
            <person name="Pamer E.G."/>
            <person name="Barat B."/>
            <person name="Waligurski E."/>
            <person name="Medina S."/>
            <person name="Paddock L."/>
            <person name="Mostad J."/>
        </authorList>
    </citation>
    <scope>NUCLEOTIDE SEQUENCE [LARGE SCALE GENOMIC DNA]</scope>
    <source>
        <strain evidence="2 3">DFI.7.95</strain>
    </source>
</reference>
<dbReference type="SMART" id="SM01321">
    <property type="entry name" value="Y1_Tnp"/>
    <property type="match status" value="1"/>
</dbReference>
<proteinExistence type="predicted"/>
<dbReference type="EMBL" id="JANGAC010000003">
    <property type="protein sequence ID" value="MCQ4922581.1"/>
    <property type="molecule type" value="Genomic_DNA"/>
</dbReference>
<evidence type="ECO:0000313" key="2">
    <source>
        <dbReference type="EMBL" id="MCQ4922581.1"/>
    </source>
</evidence>
<dbReference type="PANTHER" id="PTHR34322">
    <property type="entry name" value="TRANSPOSASE, Y1_TNP DOMAIN-CONTAINING"/>
    <property type="match status" value="1"/>
</dbReference>
<keyword evidence="3" id="KW-1185">Reference proteome</keyword>
<dbReference type="Pfam" id="PF01797">
    <property type="entry name" value="Y1_Tnp"/>
    <property type="match status" value="1"/>
</dbReference>
<accession>A0ABT1S7Z0</accession>
<protein>
    <submittedName>
        <fullName evidence="2">Transposase</fullName>
    </submittedName>
</protein>
<dbReference type="PANTHER" id="PTHR34322:SF2">
    <property type="entry name" value="TRANSPOSASE IS200-LIKE DOMAIN-CONTAINING PROTEIN"/>
    <property type="match status" value="1"/>
</dbReference>
<dbReference type="Proteomes" id="UP001524478">
    <property type="component" value="Unassembled WGS sequence"/>
</dbReference>
<dbReference type="InterPro" id="IPR002686">
    <property type="entry name" value="Transposase_17"/>
</dbReference>
<dbReference type="InterPro" id="IPR036515">
    <property type="entry name" value="Transposase_17_sf"/>
</dbReference>
<evidence type="ECO:0000259" key="1">
    <source>
        <dbReference type="SMART" id="SM01321"/>
    </source>
</evidence>
<comment type="caution">
    <text evidence="2">The sequence shown here is derived from an EMBL/GenBank/DDBJ whole genome shotgun (WGS) entry which is preliminary data.</text>
</comment>
<gene>
    <name evidence="2" type="ORF">NE686_05750</name>
</gene>
<dbReference type="Gene3D" id="3.30.70.1290">
    <property type="entry name" value="Transposase IS200-like"/>
    <property type="match status" value="1"/>
</dbReference>
<dbReference type="RefSeq" id="WP_256310791.1">
    <property type="nucleotide sequence ID" value="NZ_JANGAC010000003.1"/>
</dbReference>
<feature type="domain" description="Transposase IS200-like" evidence="1">
    <location>
        <begin position="9"/>
        <end position="123"/>
    </location>
</feature>
<organism evidence="2 3">
    <name type="scientific">Tissierella carlieri</name>
    <dbReference type="NCBI Taxonomy" id="689904"/>
    <lineage>
        <taxon>Bacteria</taxon>
        <taxon>Bacillati</taxon>
        <taxon>Bacillota</taxon>
        <taxon>Tissierellia</taxon>
        <taxon>Tissierellales</taxon>
        <taxon>Tissierellaceae</taxon>
        <taxon>Tissierella</taxon>
    </lineage>
</organism>
<name>A0ABT1S7Z0_9FIRM</name>
<evidence type="ECO:0000313" key="3">
    <source>
        <dbReference type="Proteomes" id="UP001524478"/>
    </source>
</evidence>